<protein>
    <submittedName>
        <fullName evidence="10">Lycopene cyclase domain-containing protein</fullName>
    </submittedName>
</protein>
<evidence type="ECO:0000256" key="1">
    <source>
        <dbReference type="ARBA" id="ARBA00004141"/>
    </source>
</evidence>
<comment type="caution">
    <text evidence="10">The sequence shown here is derived from an EMBL/GenBank/DDBJ whole genome shotgun (WGS) entry which is preliminary data.</text>
</comment>
<feature type="transmembrane region" description="Helical" evidence="8">
    <location>
        <begin position="45"/>
        <end position="63"/>
    </location>
</feature>
<organism evidence="10 11">
    <name type="scientific">Alicyclobacillus sendaiensis PA2</name>
    <dbReference type="NCBI Taxonomy" id="3029425"/>
    <lineage>
        <taxon>Bacteria</taxon>
        <taxon>Bacillati</taxon>
        <taxon>Bacillota</taxon>
        <taxon>Bacilli</taxon>
        <taxon>Bacillales</taxon>
        <taxon>Alicyclobacillaceae</taxon>
        <taxon>Alicyclobacillus</taxon>
    </lineage>
</organism>
<proteinExistence type="predicted"/>
<sequence length="272" mass="30401">MTYFGFLLRFIVTANAALWVARAALRRAGRQGWVASVARQSPARMTAYFGLLAAVILLYTTPWDSALIRLGVWGYARHRVWGLTLDGVPWEEILFYLLQSALVAQCFDLATVRRPHAPRVVPAPGCARRRLPFAAMWAVWVFAALWAAYALAHRVSHLTYLAMLLPWVLLPLAIQVSYGADSIARQARPVAFATLAPAAYLSICDGIAIHGGIWFFRPRNITDIRLGDVPIEEILFFLGSSLMVAMSLAVIASRRAERWLRRPPERSREVGT</sequence>
<evidence type="ECO:0000256" key="7">
    <source>
        <dbReference type="ARBA" id="ARBA00023235"/>
    </source>
</evidence>
<feature type="domain" description="Lycopene cyclase" evidence="9">
    <location>
        <begin position="44"/>
        <end position="101"/>
    </location>
</feature>
<feature type="transmembrane region" description="Helical" evidence="8">
    <location>
        <begin position="93"/>
        <end position="112"/>
    </location>
</feature>
<feature type="transmembrane region" description="Helical" evidence="8">
    <location>
        <begin position="6"/>
        <end position="25"/>
    </location>
</feature>
<keyword evidence="4" id="KW-0125">Carotenoid biosynthesis</keyword>
<evidence type="ECO:0000256" key="8">
    <source>
        <dbReference type="SAM" id="Phobius"/>
    </source>
</evidence>
<feature type="domain" description="Lycopene cyclase" evidence="9">
    <location>
        <begin position="159"/>
        <end position="247"/>
    </location>
</feature>
<dbReference type="RefSeq" id="WP_283203156.1">
    <property type="nucleotide sequence ID" value="NZ_JASGCB010000006.1"/>
</dbReference>
<evidence type="ECO:0000256" key="5">
    <source>
        <dbReference type="ARBA" id="ARBA00022989"/>
    </source>
</evidence>
<accession>A0ABT6XWY3</accession>
<comment type="subcellular location">
    <subcellularLocation>
        <location evidence="1">Membrane</location>
        <topology evidence="1">Multi-pass membrane protein</topology>
    </subcellularLocation>
</comment>
<dbReference type="NCBIfam" id="TIGR03462">
    <property type="entry name" value="CarR_dom_SF"/>
    <property type="match status" value="2"/>
</dbReference>
<feature type="transmembrane region" description="Helical" evidence="8">
    <location>
        <begin position="234"/>
        <end position="252"/>
    </location>
</feature>
<evidence type="ECO:0000256" key="3">
    <source>
        <dbReference type="ARBA" id="ARBA00022692"/>
    </source>
</evidence>
<evidence type="ECO:0000313" key="11">
    <source>
        <dbReference type="Proteomes" id="UP001529245"/>
    </source>
</evidence>
<evidence type="ECO:0000259" key="9">
    <source>
        <dbReference type="Pfam" id="PF18916"/>
    </source>
</evidence>
<feature type="transmembrane region" description="Helical" evidence="8">
    <location>
        <begin position="158"/>
        <end position="178"/>
    </location>
</feature>
<dbReference type="InterPro" id="IPR017825">
    <property type="entry name" value="Lycopene_cyclase_dom"/>
</dbReference>
<name>A0ABT6XWY3_ALISE</name>
<evidence type="ECO:0000256" key="4">
    <source>
        <dbReference type="ARBA" id="ARBA00022746"/>
    </source>
</evidence>
<dbReference type="Proteomes" id="UP001529245">
    <property type="component" value="Unassembled WGS sequence"/>
</dbReference>
<evidence type="ECO:0000313" key="10">
    <source>
        <dbReference type="EMBL" id="MDI9259604.1"/>
    </source>
</evidence>
<feature type="transmembrane region" description="Helical" evidence="8">
    <location>
        <begin position="133"/>
        <end position="152"/>
    </location>
</feature>
<feature type="transmembrane region" description="Helical" evidence="8">
    <location>
        <begin position="190"/>
        <end position="214"/>
    </location>
</feature>
<comment type="pathway">
    <text evidence="2">Carotenoid biosynthesis.</text>
</comment>
<keyword evidence="3 8" id="KW-0812">Transmembrane</keyword>
<keyword evidence="11" id="KW-1185">Reference proteome</keyword>
<dbReference type="Pfam" id="PF18916">
    <property type="entry name" value="Lycopene_cyc"/>
    <property type="match status" value="2"/>
</dbReference>
<keyword evidence="6 8" id="KW-0472">Membrane</keyword>
<reference evidence="10 11" key="1">
    <citation type="submission" date="2023-04" db="EMBL/GenBank/DDBJ databases">
        <title>A. sendaiensis sub sp. chiapanensis a novel subspecie with specific adaptation in bacterial cell wall isolated from an active volcano.</title>
        <authorList>
            <person name="Alvarez Gutierrez P.E."/>
            <person name="Ortiz Cortes L.Y."/>
        </authorList>
    </citation>
    <scope>NUCLEOTIDE SEQUENCE [LARGE SCALE GENOMIC DNA]</scope>
    <source>
        <strain evidence="10 11">PA2</strain>
    </source>
</reference>
<gene>
    <name evidence="10" type="ORF">QID03_05330</name>
</gene>
<evidence type="ECO:0000256" key="2">
    <source>
        <dbReference type="ARBA" id="ARBA00004829"/>
    </source>
</evidence>
<evidence type="ECO:0000256" key="6">
    <source>
        <dbReference type="ARBA" id="ARBA00023136"/>
    </source>
</evidence>
<keyword evidence="7" id="KW-0413">Isomerase</keyword>
<dbReference type="EMBL" id="JASGCB010000006">
    <property type="protein sequence ID" value="MDI9259604.1"/>
    <property type="molecule type" value="Genomic_DNA"/>
</dbReference>
<keyword evidence="5 8" id="KW-1133">Transmembrane helix</keyword>